<feature type="transmembrane region" description="Helical" evidence="5">
    <location>
        <begin position="136"/>
        <end position="158"/>
    </location>
</feature>
<reference evidence="6 7" key="1">
    <citation type="submission" date="2015-12" db="EMBL/GenBank/DDBJ databases">
        <title>Haloferax profundi sp. nov. isolated from the Discovery deep brine-seawater interface in the Red Sea.</title>
        <authorList>
            <person name="Zhang G."/>
            <person name="Stingl U."/>
            <person name="Rashid M."/>
        </authorList>
    </citation>
    <scope>NUCLEOTIDE SEQUENCE [LARGE SCALE GENOMIC DNA]</scope>
    <source>
        <strain evidence="6 7">SB29</strain>
    </source>
</reference>
<feature type="transmembrane region" description="Helical" evidence="5">
    <location>
        <begin position="7"/>
        <end position="30"/>
    </location>
</feature>
<feature type="transmembrane region" description="Helical" evidence="5">
    <location>
        <begin position="214"/>
        <end position="238"/>
    </location>
</feature>
<evidence type="ECO:0000256" key="3">
    <source>
        <dbReference type="ARBA" id="ARBA00022989"/>
    </source>
</evidence>
<dbReference type="Proteomes" id="UP000053157">
    <property type="component" value="Unassembled WGS sequence"/>
</dbReference>
<proteinExistence type="predicted"/>
<feature type="transmembrane region" description="Helical" evidence="5">
    <location>
        <begin position="164"/>
        <end position="182"/>
    </location>
</feature>
<evidence type="ECO:0000256" key="5">
    <source>
        <dbReference type="SAM" id="Phobius"/>
    </source>
</evidence>
<dbReference type="GO" id="GO:0016765">
    <property type="term" value="F:transferase activity, transferring alkyl or aryl (other than methyl) groups"/>
    <property type="evidence" value="ECO:0007669"/>
    <property type="project" value="InterPro"/>
</dbReference>
<dbReference type="RefSeq" id="WP_058572459.1">
    <property type="nucleotide sequence ID" value="NZ_LOPV01000217.1"/>
</dbReference>
<comment type="subcellular location">
    <subcellularLocation>
        <location evidence="1">Cell membrane</location>
        <topology evidence="1">Multi-pass membrane protein</topology>
    </subcellularLocation>
</comment>
<comment type="caution">
    <text evidence="6">The sequence shown here is derived from an EMBL/GenBank/DDBJ whole genome shotgun (WGS) entry which is preliminary data.</text>
</comment>
<keyword evidence="7" id="KW-1185">Reference proteome</keyword>
<feature type="transmembrane region" description="Helical" evidence="5">
    <location>
        <begin position="276"/>
        <end position="294"/>
    </location>
</feature>
<dbReference type="OrthoDB" id="293340at2157"/>
<name>A0A0W1SKR2_9EURY</name>
<dbReference type="EMBL" id="LOPV01000217">
    <property type="protein sequence ID" value="KTG26697.1"/>
    <property type="molecule type" value="Genomic_DNA"/>
</dbReference>
<evidence type="ECO:0000256" key="4">
    <source>
        <dbReference type="ARBA" id="ARBA00023136"/>
    </source>
</evidence>
<dbReference type="Pfam" id="PF01040">
    <property type="entry name" value="UbiA"/>
    <property type="match status" value="1"/>
</dbReference>
<sequence length="295" mass="30817">MQPIPKRVYAAVVHSSLFLGLATIGEVYVASSFAGVGANVALLVGLLATIGVYNLDKLADVEADAANYAERTAFVSAFPRVYATLSGIAIVGAVALAIHFGGLSGLALVVFPGAIAAVYSFPLLPSDSVKRLKDVFLVNTTVVSLAWAVPVAFVPIAVAVDRSGHLAGAAVAALWFFLRSAVSVEVHNVRDVHGDAENGVETLPTAIGVRRTQYVLYALEVISLAIVVAAAVVGYIPWWAPSALTPALVYSTWITYSLTESNWSVERLCTLRDGEGVLMTGGVAFVASGVPVFVV</sequence>
<evidence type="ECO:0000256" key="2">
    <source>
        <dbReference type="ARBA" id="ARBA00022692"/>
    </source>
</evidence>
<dbReference type="InterPro" id="IPR000537">
    <property type="entry name" value="UbiA_prenyltransferase"/>
</dbReference>
<feature type="transmembrane region" description="Helical" evidence="5">
    <location>
        <begin position="81"/>
        <end position="100"/>
    </location>
</feature>
<dbReference type="AlphaFoldDB" id="A0A0W1SKR2"/>
<protein>
    <submittedName>
        <fullName evidence="6">Ubiquinone biosynthesis protein UbiA</fullName>
    </submittedName>
</protein>
<feature type="transmembrane region" description="Helical" evidence="5">
    <location>
        <begin position="106"/>
        <end position="124"/>
    </location>
</feature>
<gene>
    <name evidence="6" type="ORF">AUR66_00650</name>
</gene>
<keyword evidence="2 5" id="KW-0812">Transmembrane</keyword>
<feature type="transmembrane region" description="Helical" evidence="5">
    <location>
        <begin position="36"/>
        <end position="55"/>
    </location>
</feature>
<keyword evidence="3 5" id="KW-1133">Transmembrane helix</keyword>
<evidence type="ECO:0000256" key="1">
    <source>
        <dbReference type="ARBA" id="ARBA00004651"/>
    </source>
</evidence>
<keyword evidence="6" id="KW-0830">Ubiquinone</keyword>
<accession>A0A0W1SKR2</accession>
<evidence type="ECO:0000313" key="6">
    <source>
        <dbReference type="EMBL" id="KTG26697.1"/>
    </source>
</evidence>
<dbReference type="GO" id="GO:0005886">
    <property type="term" value="C:plasma membrane"/>
    <property type="evidence" value="ECO:0007669"/>
    <property type="project" value="UniProtKB-SubCell"/>
</dbReference>
<evidence type="ECO:0000313" key="7">
    <source>
        <dbReference type="Proteomes" id="UP000053157"/>
    </source>
</evidence>
<organism evidence="6 7">
    <name type="scientific">Haloferax profundi</name>
    <dbReference type="NCBI Taxonomy" id="1544718"/>
    <lineage>
        <taxon>Archaea</taxon>
        <taxon>Methanobacteriati</taxon>
        <taxon>Methanobacteriota</taxon>
        <taxon>Stenosarchaea group</taxon>
        <taxon>Halobacteria</taxon>
        <taxon>Halobacteriales</taxon>
        <taxon>Haloferacaceae</taxon>
        <taxon>Haloferax</taxon>
    </lineage>
</organism>
<keyword evidence="4 5" id="KW-0472">Membrane</keyword>